<dbReference type="AlphaFoldDB" id="A0A8J3TD24"/>
<dbReference type="CDD" id="cd00093">
    <property type="entry name" value="HTH_XRE"/>
    <property type="match status" value="1"/>
</dbReference>
<name>A0A8J3TD24_9ACTN</name>
<gene>
    <name evidence="3" type="ORF">Pme01_21860</name>
</gene>
<sequence>MSEGTPNGRNHTPGSVIRRVRRQRGWSQQRLIFEMQRVAPRLGMTVPAPESLKAMLSRWENGHQVPDAYNRRLLAAGLRIPESTFDMPSD</sequence>
<dbReference type="InterPro" id="IPR010982">
    <property type="entry name" value="Lambda_DNA-bd_dom_sf"/>
</dbReference>
<feature type="region of interest" description="Disordered" evidence="1">
    <location>
        <begin position="1"/>
        <end position="21"/>
    </location>
</feature>
<dbReference type="Proteomes" id="UP000599074">
    <property type="component" value="Unassembled WGS sequence"/>
</dbReference>
<dbReference type="SMART" id="SM00530">
    <property type="entry name" value="HTH_XRE"/>
    <property type="match status" value="1"/>
</dbReference>
<keyword evidence="4" id="KW-1185">Reference proteome</keyword>
<dbReference type="GO" id="GO:0003677">
    <property type="term" value="F:DNA binding"/>
    <property type="evidence" value="ECO:0007669"/>
    <property type="project" value="InterPro"/>
</dbReference>
<feature type="compositionally biased region" description="Polar residues" evidence="1">
    <location>
        <begin position="1"/>
        <end position="13"/>
    </location>
</feature>
<dbReference type="Gene3D" id="1.10.260.40">
    <property type="entry name" value="lambda repressor-like DNA-binding domains"/>
    <property type="match status" value="1"/>
</dbReference>
<reference evidence="3" key="1">
    <citation type="submission" date="2021-01" db="EMBL/GenBank/DDBJ databases">
        <title>Whole genome shotgun sequence of Planosporangium mesophilum NBRC 109066.</title>
        <authorList>
            <person name="Komaki H."/>
            <person name="Tamura T."/>
        </authorList>
    </citation>
    <scope>NUCLEOTIDE SEQUENCE</scope>
    <source>
        <strain evidence="3">NBRC 109066</strain>
    </source>
</reference>
<proteinExistence type="predicted"/>
<evidence type="ECO:0000259" key="2">
    <source>
        <dbReference type="SMART" id="SM00530"/>
    </source>
</evidence>
<protein>
    <recommendedName>
        <fullName evidence="2">HTH cro/C1-type domain-containing protein</fullName>
    </recommendedName>
</protein>
<evidence type="ECO:0000313" key="3">
    <source>
        <dbReference type="EMBL" id="GII22589.1"/>
    </source>
</evidence>
<dbReference type="SUPFAM" id="SSF47413">
    <property type="entry name" value="lambda repressor-like DNA-binding domains"/>
    <property type="match status" value="1"/>
</dbReference>
<comment type="caution">
    <text evidence="3">The sequence shown here is derived from an EMBL/GenBank/DDBJ whole genome shotgun (WGS) entry which is preliminary data.</text>
</comment>
<evidence type="ECO:0000313" key="4">
    <source>
        <dbReference type="Proteomes" id="UP000599074"/>
    </source>
</evidence>
<dbReference type="EMBL" id="BOON01000018">
    <property type="protein sequence ID" value="GII22589.1"/>
    <property type="molecule type" value="Genomic_DNA"/>
</dbReference>
<dbReference type="InterPro" id="IPR001387">
    <property type="entry name" value="Cro/C1-type_HTH"/>
</dbReference>
<feature type="domain" description="HTH cro/C1-type" evidence="2">
    <location>
        <begin position="16"/>
        <end position="85"/>
    </location>
</feature>
<organism evidence="3 4">
    <name type="scientific">Planosporangium mesophilum</name>
    <dbReference type="NCBI Taxonomy" id="689768"/>
    <lineage>
        <taxon>Bacteria</taxon>
        <taxon>Bacillati</taxon>
        <taxon>Actinomycetota</taxon>
        <taxon>Actinomycetes</taxon>
        <taxon>Micromonosporales</taxon>
        <taxon>Micromonosporaceae</taxon>
        <taxon>Planosporangium</taxon>
    </lineage>
</organism>
<evidence type="ECO:0000256" key="1">
    <source>
        <dbReference type="SAM" id="MobiDB-lite"/>
    </source>
</evidence>
<accession>A0A8J3TD24</accession>